<dbReference type="OrthoDB" id="9764682at2"/>
<evidence type="ECO:0000313" key="3">
    <source>
        <dbReference type="EMBL" id="SMO85243.1"/>
    </source>
</evidence>
<accession>A0A521EMU0</accession>
<dbReference type="AlphaFoldDB" id="A0A521EMU0"/>
<evidence type="ECO:0000313" key="4">
    <source>
        <dbReference type="Proteomes" id="UP000317593"/>
    </source>
</evidence>
<feature type="region of interest" description="Disordered" evidence="1">
    <location>
        <begin position="539"/>
        <end position="558"/>
    </location>
</feature>
<dbReference type="Proteomes" id="UP000317593">
    <property type="component" value="Unassembled WGS sequence"/>
</dbReference>
<dbReference type="RefSeq" id="WP_142715634.1">
    <property type="nucleotide sequence ID" value="NZ_FXTH01000017.1"/>
</dbReference>
<keyword evidence="4" id="KW-1185">Reference proteome</keyword>
<organism evidence="3 4">
    <name type="scientific">Fodinibius sediminis</name>
    <dbReference type="NCBI Taxonomy" id="1214077"/>
    <lineage>
        <taxon>Bacteria</taxon>
        <taxon>Pseudomonadati</taxon>
        <taxon>Balneolota</taxon>
        <taxon>Balneolia</taxon>
        <taxon>Balneolales</taxon>
        <taxon>Balneolaceae</taxon>
        <taxon>Fodinibius</taxon>
    </lineage>
</organism>
<proteinExistence type="predicted"/>
<evidence type="ECO:0000256" key="2">
    <source>
        <dbReference type="SAM" id="Phobius"/>
    </source>
</evidence>
<reference evidence="3 4" key="1">
    <citation type="submission" date="2017-05" db="EMBL/GenBank/DDBJ databases">
        <authorList>
            <person name="Varghese N."/>
            <person name="Submissions S."/>
        </authorList>
    </citation>
    <scope>NUCLEOTIDE SEQUENCE [LARGE SCALE GENOMIC DNA]</scope>
    <source>
        <strain evidence="3 4">DSM 21194</strain>
    </source>
</reference>
<protein>
    <recommendedName>
        <fullName evidence="5">Fimbrial assembly protein (PilN)</fullName>
    </recommendedName>
</protein>
<name>A0A521EMU0_9BACT</name>
<feature type="transmembrane region" description="Helical" evidence="2">
    <location>
        <begin position="373"/>
        <end position="393"/>
    </location>
</feature>
<sequence length="558" mass="64720">MAKEYLGLTLEGDLLKIARIKKEKNGWKLTQLDRMAIKEEEEIKRGENRSKEVVKDYDEDFHFGLDERYEENGETTGELDLLMAVDKERGGENAFNANVMTVSDVLSEKKARKISVGMTIRNGDCNFQIFRDKDYSHLKKKELQQFVEEHLDKVYGSVPSADRYEYKIREDGSLLLISYQNQPYLLRLLEEARDLQSGKVNIGQVLPDEAILASLVKQNYELASDEITCVIHMSFNRTRIFFMRGNQIQYVISPIDEGRDSRKVLDVIFSKILFQLDTGELSSLDRILVTNNDLNGTSINYFKKQFPDVRVDEFRFKADALAIPEHLEAVTGFFTSAIGVALAAAENKNTDYSEYSLLPTYIEERQNTLKLRWHGIILLLLLLVTPTVWNWMYQQKQQQISDLNDELFRTELRIMDLEPVVAQAHETQQLYEVEQRKMGLLEELSQGSYYWSETLKTLNDGLNTIKNVWIERIKYAEQGFMLQGYSMTRDRIPQVTNLFESADLKAVSVVEMRDVRLYKFTIKVHNRFTDNLDQKFAEQSNTINNNKEEGGTNSDLRN</sequence>
<keyword evidence="2" id="KW-1133">Transmembrane helix</keyword>
<keyword evidence="2" id="KW-0472">Membrane</keyword>
<gene>
    <name evidence="3" type="ORF">SAMN06265218_11763</name>
</gene>
<evidence type="ECO:0000256" key="1">
    <source>
        <dbReference type="SAM" id="MobiDB-lite"/>
    </source>
</evidence>
<dbReference type="EMBL" id="FXTH01000017">
    <property type="protein sequence ID" value="SMO85243.1"/>
    <property type="molecule type" value="Genomic_DNA"/>
</dbReference>
<feature type="compositionally biased region" description="Basic and acidic residues" evidence="1">
    <location>
        <begin position="546"/>
        <end position="558"/>
    </location>
</feature>
<keyword evidence="2" id="KW-0812">Transmembrane</keyword>
<evidence type="ECO:0008006" key="5">
    <source>
        <dbReference type="Google" id="ProtNLM"/>
    </source>
</evidence>